<dbReference type="SUPFAM" id="SSF89550">
    <property type="entry name" value="PHP domain-like"/>
    <property type="match status" value="1"/>
</dbReference>
<proteinExistence type="predicted"/>
<name>A0A2M6R7Q1_9BACT</name>
<comment type="caution">
    <text evidence="1">The sequence shown here is derived from an EMBL/GenBank/DDBJ whole genome shotgun (WGS) entry which is preliminary data.</text>
</comment>
<dbReference type="AlphaFoldDB" id="A0A2M6R7Q1"/>
<dbReference type="InterPro" id="IPR016195">
    <property type="entry name" value="Pol/histidinol_Pase-like"/>
</dbReference>
<protein>
    <recommendedName>
        <fullName evidence="3">Polymerase/histidinol phosphatase N-terminal domain-containing protein</fullName>
    </recommendedName>
</protein>
<evidence type="ECO:0000313" key="1">
    <source>
        <dbReference type="EMBL" id="PIS06575.1"/>
    </source>
</evidence>
<dbReference type="Proteomes" id="UP000231162">
    <property type="component" value="Unassembled WGS sequence"/>
</dbReference>
<reference evidence="2" key="1">
    <citation type="submission" date="2017-09" db="EMBL/GenBank/DDBJ databases">
        <title>Depth-based differentiation of microbial function through sediment-hosted aquifers and enrichment of novel symbionts in the deep terrestrial subsurface.</title>
        <authorList>
            <person name="Probst A.J."/>
            <person name="Ladd B."/>
            <person name="Jarett J.K."/>
            <person name="Geller-Mcgrath D.E."/>
            <person name="Sieber C.M.K."/>
            <person name="Emerson J.B."/>
            <person name="Anantharaman K."/>
            <person name="Thomas B.C."/>
            <person name="Malmstrom R."/>
            <person name="Stieglmeier M."/>
            <person name="Klingl A."/>
            <person name="Woyke T."/>
            <person name="Ryan C.M."/>
            <person name="Banfield J.F."/>
        </authorList>
    </citation>
    <scope>NUCLEOTIDE SEQUENCE [LARGE SCALE GENOMIC DNA]</scope>
</reference>
<organism evidence="1 2">
    <name type="scientific">Candidatus Berkelbacteria bacterium CG10_big_fil_rev_8_21_14_0_10_43_14</name>
    <dbReference type="NCBI Taxonomy" id="1974515"/>
    <lineage>
        <taxon>Bacteria</taxon>
        <taxon>Candidatus Berkelbacteria</taxon>
    </lineage>
</organism>
<dbReference type="EMBL" id="PEZX01000048">
    <property type="protein sequence ID" value="PIS06575.1"/>
    <property type="molecule type" value="Genomic_DNA"/>
</dbReference>
<accession>A0A2M6R7Q1</accession>
<sequence>MSLDRRTFIVSSAGLILSTANSQVYGKFVRNDSTNEQSATIPFLSCIGDMHVHSQFSSGKQFGQLDADHLQAQSVQQLVDMQENGSWLMVITDHGEKMTQSNWKRIEYLVNHAKSGYKVPVYRGCEWTLGGAINNPTACHVTIMCTDRYVATHAAPVDFGGDIVTSYHDLWGWLNTNLGKSGMWGFPHPWIGEYQFDDFALASQLIVRDRCCWIEVCGGPTRRSIEDGIPFLVSAVEKGWHVGPVMGGDNFGDATYYSTPATSVSMCERISGTDFVLPYILRRRLSVTDVYNPRFTWSMMKKGIPQSEVLLGGTYDARRYGFPDTVDFMINQDYYPRLARWEMYFVGGKHPFAQGRAPDEPPGIILKYQEKASSRPTAVIFCLILADGERILGAPIWINY</sequence>
<evidence type="ECO:0000313" key="2">
    <source>
        <dbReference type="Proteomes" id="UP000231162"/>
    </source>
</evidence>
<gene>
    <name evidence="1" type="ORF">COT79_03875</name>
</gene>
<dbReference type="Gene3D" id="3.20.20.140">
    <property type="entry name" value="Metal-dependent hydrolases"/>
    <property type="match status" value="1"/>
</dbReference>
<evidence type="ECO:0008006" key="3">
    <source>
        <dbReference type="Google" id="ProtNLM"/>
    </source>
</evidence>